<dbReference type="Gene3D" id="3.40.50.150">
    <property type="entry name" value="Vaccinia Virus protein VP39"/>
    <property type="match status" value="1"/>
</dbReference>
<evidence type="ECO:0000313" key="2">
    <source>
        <dbReference type="Proteomes" id="UP000316437"/>
    </source>
</evidence>
<sequence>MVMLVCLTGKERTLSEFKMSIEKAGLKFTQPIPIETEAKALLNVKKYKFQFLFLVA</sequence>
<proteinExistence type="predicted"/>
<reference evidence="1 2" key="1">
    <citation type="submission" date="2019-06" db="EMBL/GenBank/DDBJ databases">
        <title>Sorghum-associated microbial communities from plants grown in Nebraska, USA.</title>
        <authorList>
            <person name="Schachtman D."/>
        </authorList>
    </citation>
    <scope>NUCLEOTIDE SEQUENCE [LARGE SCALE GENOMIC DNA]</scope>
    <source>
        <strain evidence="1 2">110</strain>
    </source>
</reference>
<dbReference type="InterPro" id="IPR029063">
    <property type="entry name" value="SAM-dependent_MTases_sf"/>
</dbReference>
<dbReference type="AlphaFoldDB" id="A0A543EK60"/>
<dbReference type="RefSeq" id="WP_156121404.1">
    <property type="nucleotide sequence ID" value="NZ_VFPD01000001.1"/>
</dbReference>
<gene>
    <name evidence="1" type="ORF">FB551_1668</name>
</gene>
<comment type="caution">
    <text evidence="1">The sequence shown here is derived from an EMBL/GenBank/DDBJ whole genome shotgun (WGS) entry which is preliminary data.</text>
</comment>
<dbReference type="Proteomes" id="UP000316437">
    <property type="component" value="Unassembled WGS sequence"/>
</dbReference>
<organism evidence="1 2">
    <name type="scientific">Chryseobacterium aquifrigidense</name>
    <dbReference type="NCBI Taxonomy" id="558021"/>
    <lineage>
        <taxon>Bacteria</taxon>
        <taxon>Pseudomonadati</taxon>
        <taxon>Bacteroidota</taxon>
        <taxon>Flavobacteriia</taxon>
        <taxon>Flavobacteriales</taxon>
        <taxon>Weeksellaceae</taxon>
        <taxon>Chryseobacterium group</taxon>
        <taxon>Chryseobacterium</taxon>
    </lineage>
</organism>
<accession>A0A543EK60</accession>
<protein>
    <submittedName>
        <fullName evidence="1">Uncharacterized protein</fullName>
    </submittedName>
</protein>
<evidence type="ECO:0000313" key="1">
    <source>
        <dbReference type="EMBL" id="TQM21968.1"/>
    </source>
</evidence>
<dbReference type="EMBL" id="VFPD01000001">
    <property type="protein sequence ID" value="TQM21968.1"/>
    <property type="molecule type" value="Genomic_DNA"/>
</dbReference>
<keyword evidence="2" id="KW-1185">Reference proteome</keyword>
<name>A0A543EK60_9FLAO</name>